<evidence type="ECO:0000313" key="3">
    <source>
        <dbReference type="Proteomes" id="UP000015104"/>
    </source>
</evidence>
<protein>
    <submittedName>
        <fullName evidence="2">Uncharacterized protein</fullName>
    </submittedName>
</protein>
<accession>T1KSM1</accession>
<dbReference type="Proteomes" id="UP000015104">
    <property type="component" value="Unassembled WGS sequence"/>
</dbReference>
<keyword evidence="3" id="KW-1185">Reference proteome</keyword>
<dbReference type="EMBL" id="CAEY01000505">
    <property type="status" value="NOT_ANNOTATED_CDS"/>
    <property type="molecule type" value="Genomic_DNA"/>
</dbReference>
<organism evidence="2 3">
    <name type="scientific">Tetranychus urticae</name>
    <name type="common">Two-spotted spider mite</name>
    <dbReference type="NCBI Taxonomy" id="32264"/>
    <lineage>
        <taxon>Eukaryota</taxon>
        <taxon>Metazoa</taxon>
        <taxon>Ecdysozoa</taxon>
        <taxon>Arthropoda</taxon>
        <taxon>Chelicerata</taxon>
        <taxon>Arachnida</taxon>
        <taxon>Acari</taxon>
        <taxon>Acariformes</taxon>
        <taxon>Trombidiformes</taxon>
        <taxon>Prostigmata</taxon>
        <taxon>Eleutherengona</taxon>
        <taxon>Raphignathae</taxon>
        <taxon>Tetranychoidea</taxon>
        <taxon>Tetranychidae</taxon>
        <taxon>Tetranychus</taxon>
    </lineage>
</organism>
<feature type="signal peptide" evidence="1">
    <location>
        <begin position="1"/>
        <end position="19"/>
    </location>
</feature>
<dbReference type="HOGENOM" id="CLU_117352_0_0_1"/>
<evidence type="ECO:0000313" key="2">
    <source>
        <dbReference type="EnsemblMetazoa" id="tetur20g00100.1"/>
    </source>
</evidence>
<proteinExistence type="predicted"/>
<evidence type="ECO:0000256" key="1">
    <source>
        <dbReference type="SAM" id="SignalP"/>
    </source>
</evidence>
<name>T1KSM1_TETUR</name>
<dbReference type="EnsemblMetazoa" id="tetur20g00100.1">
    <property type="protein sequence ID" value="tetur20g00100.1"/>
    <property type="gene ID" value="tetur20g00100"/>
</dbReference>
<keyword evidence="1" id="KW-0732">Signal</keyword>
<reference evidence="2" key="2">
    <citation type="submission" date="2015-06" db="UniProtKB">
        <authorList>
            <consortium name="EnsemblMetazoa"/>
        </authorList>
    </citation>
    <scope>IDENTIFICATION</scope>
</reference>
<reference evidence="3" key="1">
    <citation type="submission" date="2011-08" db="EMBL/GenBank/DDBJ databases">
        <authorList>
            <person name="Rombauts S."/>
        </authorList>
    </citation>
    <scope>NUCLEOTIDE SEQUENCE</scope>
    <source>
        <strain evidence="3">London</strain>
    </source>
</reference>
<feature type="chain" id="PRO_5004591883" evidence="1">
    <location>
        <begin position="20"/>
        <end position="219"/>
    </location>
</feature>
<dbReference type="AlphaFoldDB" id="T1KSM1"/>
<sequence>MKNTIRLILLFAVINVSYSESTMMPSLRELDFIKSLYPREDVPDMLLTSLVNRRIDQVKTLYEKFSSYKDSKDLYNNTEQSLQLLLESNRTSNADFYKAYERIVDRIVDVNYIMGIDDNEHMTINTLFEDTESYDLQAILLSAYIDDIEMVRKCEDSLGNSYRVDMKIVDRLKSLSSQFQNYRSHNANGFTIKAMSSQFLSAFKALMDTIKPFQFSQTK</sequence>